<reference evidence="8 9" key="1">
    <citation type="submission" date="2018-05" db="EMBL/GenBank/DDBJ databases">
        <title>Leucothrix arctica sp. nov., isolated from Arctic seawater.</title>
        <authorList>
            <person name="Choi A."/>
            <person name="Baek K."/>
        </authorList>
    </citation>
    <scope>NUCLEOTIDE SEQUENCE [LARGE SCALE GENOMIC DNA]</scope>
    <source>
        <strain evidence="8 9">IMCC9719</strain>
    </source>
</reference>
<comment type="function">
    <text evidence="2">Catalyzes the formation of N(7)-methylguanine at position 46 (m7G46) in tRNA.</text>
</comment>
<dbReference type="PROSITE" id="PS51625">
    <property type="entry name" value="SAM_MT_TRMB"/>
    <property type="match status" value="1"/>
</dbReference>
<keyword evidence="6" id="KW-0949">S-adenosyl-L-methionine</keyword>
<dbReference type="Pfam" id="PF02390">
    <property type="entry name" value="Methyltransf_4"/>
    <property type="match status" value="1"/>
</dbReference>
<evidence type="ECO:0000256" key="5">
    <source>
        <dbReference type="ARBA" id="ARBA00022679"/>
    </source>
</evidence>
<comment type="catalytic activity">
    <reaction evidence="1">
        <text>guanosine(46) in tRNA + S-adenosyl-L-methionine = N(7)-methylguanosine(46) in tRNA + S-adenosyl-L-homocysteine</text>
        <dbReference type="Rhea" id="RHEA:42708"/>
        <dbReference type="Rhea" id="RHEA-COMP:10188"/>
        <dbReference type="Rhea" id="RHEA-COMP:10189"/>
        <dbReference type="ChEBI" id="CHEBI:57856"/>
        <dbReference type="ChEBI" id="CHEBI:59789"/>
        <dbReference type="ChEBI" id="CHEBI:74269"/>
        <dbReference type="ChEBI" id="CHEBI:74480"/>
        <dbReference type="EC" id="2.1.1.33"/>
    </reaction>
</comment>
<dbReference type="Proteomes" id="UP000245506">
    <property type="component" value="Unassembled WGS sequence"/>
</dbReference>
<proteinExistence type="predicted"/>
<comment type="caution">
    <text evidence="8">The sequence shown here is derived from an EMBL/GenBank/DDBJ whole genome shotgun (WGS) entry which is preliminary data.</text>
</comment>
<protein>
    <recommendedName>
        <fullName evidence="3">tRNA (guanine(46)-N(7))-methyltransferase</fullName>
        <ecNumber evidence="3">2.1.1.33</ecNumber>
    </recommendedName>
</protein>
<evidence type="ECO:0000256" key="7">
    <source>
        <dbReference type="ARBA" id="ARBA00022694"/>
    </source>
</evidence>
<evidence type="ECO:0000313" key="8">
    <source>
        <dbReference type="EMBL" id="PWQ96262.1"/>
    </source>
</evidence>
<evidence type="ECO:0000256" key="3">
    <source>
        <dbReference type="ARBA" id="ARBA00011977"/>
    </source>
</evidence>
<dbReference type="SUPFAM" id="SSF53335">
    <property type="entry name" value="S-adenosyl-L-methionine-dependent methyltransferases"/>
    <property type="match status" value="1"/>
</dbReference>
<dbReference type="RefSeq" id="WP_109823234.1">
    <property type="nucleotide sequence ID" value="NZ_QGKL01000029.1"/>
</dbReference>
<evidence type="ECO:0000256" key="1">
    <source>
        <dbReference type="ARBA" id="ARBA00000142"/>
    </source>
</evidence>
<dbReference type="InterPro" id="IPR003358">
    <property type="entry name" value="tRNA_(Gua-N-7)_MeTrfase_Trmb"/>
</dbReference>
<keyword evidence="5 8" id="KW-0808">Transferase</keyword>
<keyword evidence="4 8" id="KW-0489">Methyltransferase</keyword>
<gene>
    <name evidence="8" type="ORF">DKT75_09740</name>
</gene>
<dbReference type="InterPro" id="IPR029063">
    <property type="entry name" value="SAM-dependent_MTases_sf"/>
</dbReference>
<dbReference type="OrthoDB" id="9809889at2"/>
<evidence type="ECO:0000256" key="4">
    <source>
        <dbReference type="ARBA" id="ARBA00022603"/>
    </source>
</evidence>
<evidence type="ECO:0000256" key="6">
    <source>
        <dbReference type="ARBA" id="ARBA00022691"/>
    </source>
</evidence>
<dbReference type="EC" id="2.1.1.33" evidence="3"/>
<dbReference type="EMBL" id="QGKL01000029">
    <property type="protein sequence ID" value="PWQ96262.1"/>
    <property type="molecule type" value="Genomic_DNA"/>
</dbReference>
<evidence type="ECO:0000313" key="9">
    <source>
        <dbReference type="Proteomes" id="UP000245506"/>
    </source>
</evidence>
<name>A0A317CIW3_9GAMM</name>
<dbReference type="GO" id="GO:0008176">
    <property type="term" value="F:tRNA (guanine(46)-N7)-methyltransferase activity"/>
    <property type="evidence" value="ECO:0007669"/>
    <property type="project" value="UniProtKB-EC"/>
</dbReference>
<accession>A0A317CIW3</accession>
<sequence>MSADSREIYSNQTGIHDNLQKVVLRHLQSPFLKPPAQHTIDAFEAVTRTIATESKPLIMDSCCGTGTSSRLIAEENPHAWVIGLDRSSKRLGKEYEDKLPDNLIMAQADCVDFWKLAKEANWTLEKHFLLYPNPYPKSVQLKYRWHAHPAFTDLLALGGLLEVRSNWKIYIEEFCEALKLAAQDSEGCELYDPAGQYTTLFERKYCQSGQPVYRCLSTVSR</sequence>
<dbReference type="Gene3D" id="3.40.50.150">
    <property type="entry name" value="Vaccinia Virus protein VP39"/>
    <property type="match status" value="1"/>
</dbReference>
<evidence type="ECO:0000256" key="2">
    <source>
        <dbReference type="ARBA" id="ARBA00003015"/>
    </source>
</evidence>
<keyword evidence="7" id="KW-0819">tRNA processing</keyword>
<dbReference type="AlphaFoldDB" id="A0A317CIW3"/>
<keyword evidence="9" id="KW-1185">Reference proteome</keyword>
<organism evidence="8 9">
    <name type="scientific">Leucothrix arctica</name>
    <dbReference type="NCBI Taxonomy" id="1481894"/>
    <lineage>
        <taxon>Bacteria</taxon>
        <taxon>Pseudomonadati</taxon>
        <taxon>Pseudomonadota</taxon>
        <taxon>Gammaproteobacteria</taxon>
        <taxon>Thiotrichales</taxon>
        <taxon>Thiotrichaceae</taxon>
        <taxon>Leucothrix</taxon>
    </lineage>
</organism>